<dbReference type="Pfam" id="PF00578">
    <property type="entry name" value="AhpC-TSA"/>
    <property type="match status" value="1"/>
</dbReference>
<organism evidence="3 4">
    <name type="scientific">Dyadobacter soli</name>
    <dbReference type="NCBI Taxonomy" id="659014"/>
    <lineage>
        <taxon>Bacteria</taxon>
        <taxon>Pseudomonadati</taxon>
        <taxon>Bacteroidota</taxon>
        <taxon>Cytophagia</taxon>
        <taxon>Cytophagales</taxon>
        <taxon>Spirosomataceae</taxon>
        <taxon>Dyadobacter</taxon>
    </lineage>
</organism>
<dbReference type="CDD" id="cd02969">
    <property type="entry name" value="PRX_like1"/>
    <property type="match status" value="1"/>
</dbReference>
<keyword evidence="1" id="KW-0732">Signal</keyword>
<keyword evidence="4" id="KW-1185">Reference proteome</keyword>
<reference evidence="4" key="1">
    <citation type="submission" date="2016-10" db="EMBL/GenBank/DDBJ databases">
        <authorList>
            <person name="Varghese N."/>
            <person name="Submissions S."/>
        </authorList>
    </citation>
    <scope>NUCLEOTIDE SEQUENCE [LARGE SCALE GENOMIC DNA]</scope>
    <source>
        <strain evidence="4">DSM 25329</strain>
    </source>
</reference>
<dbReference type="STRING" id="659014.SAMN04487996_11886"/>
<dbReference type="GO" id="GO:0016209">
    <property type="term" value="F:antioxidant activity"/>
    <property type="evidence" value="ECO:0007669"/>
    <property type="project" value="InterPro"/>
</dbReference>
<name>A0A1G7TZL7_9BACT</name>
<dbReference type="EMBL" id="FNAN01000018">
    <property type="protein sequence ID" value="SDG39930.1"/>
    <property type="molecule type" value="Genomic_DNA"/>
</dbReference>
<dbReference type="PANTHER" id="PTHR43640">
    <property type="entry name" value="OS07G0260300 PROTEIN"/>
    <property type="match status" value="1"/>
</dbReference>
<evidence type="ECO:0000313" key="3">
    <source>
        <dbReference type="EMBL" id="SDG39930.1"/>
    </source>
</evidence>
<dbReference type="PROSITE" id="PS51352">
    <property type="entry name" value="THIOREDOXIN_2"/>
    <property type="match status" value="1"/>
</dbReference>
<dbReference type="Proteomes" id="UP000198748">
    <property type="component" value="Unassembled WGS sequence"/>
</dbReference>
<evidence type="ECO:0000259" key="2">
    <source>
        <dbReference type="PROSITE" id="PS51352"/>
    </source>
</evidence>
<dbReference type="InterPro" id="IPR047262">
    <property type="entry name" value="PRX-like1"/>
</dbReference>
<sequence>MKKVKTASFLALLLAFCIQGTAFKADGYKVGDEVQDFSLKGIDGKMVSLSGQKEVKGYIIAFTCNTCPVAKTYEDRIIALNAKYAAKGYPVIAIQPNDVNASPGDSFQAMQQRAKSKGYTFPYLSDETQNITKAFGATNTPHMFVVRKEGEKFKVAYIGAIDNNQGDPQAASQKYVENAVNELLAGKTAVTTPSARAVGCGIKWKNA</sequence>
<proteinExistence type="predicted"/>
<feature type="domain" description="Thioredoxin" evidence="2">
    <location>
        <begin position="28"/>
        <end position="185"/>
    </location>
</feature>
<evidence type="ECO:0000313" key="4">
    <source>
        <dbReference type="Proteomes" id="UP000198748"/>
    </source>
</evidence>
<dbReference type="RefSeq" id="WP_090156088.1">
    <property type="nucleotide sequence ID" value="NZ_FNAN01000018.1"/>
</dbReference>
<feature type="signal peptide" evidence="1">
    <location>
        <begin position="1"/>
        <end position="24"/>
    </location>
</feature>
<protein>
    <submittedName>
        <fullName evidence="3">AhpC/TSA family protein</fullName>
    </submittedName>
</protein>
<dbReference type="InterPro" id="IPR013766">
    <property type="entry name" value="Thioredoxin_domain"/>
</dbReference>
<dbReference type="Gene3D" id="3.40.30.10">
    <property type="entry name" value="Glutaredoxin"/>
    <property type="match status" value="1"/>
</dbReference>
<dbReference type="AlphaFoldDB" id="A0A1G7TZL7"/>
<feature type="chain" id="PRO_5011746970" evidence="1">
    <location>
        <begin position="25"/>
        <end position="207"/>
    </location>
</feature>
<evidence type="ECO:0000256" key="1">
    <source>
        <dbReference type="SAM" id="SignalP"/>
    </source>
</evidence>
<dbReference type="SUPFAM" id="SSF52833">
    <property type="entry name" value="Thioredoxin-like"/>
    <property type="match status" value="1"/>
</dbReference>
<dbReference type="PANTHER" id="PTHR43640:SF1">
    <property type="entry name" value="THIOREDOXIN-DEPENDENT PEROXIREDOXIN"/>
    <property type="match status" value="1"/>
</dbReference>
<gene>
    <name evidence="3" type="ORF">SAMN04487996_11886</name>
</gene>
<dbReference type="OrthoDB" id="9809746at2"/>
<dbReference type="InterPro" id="IPR036249">
    <property type="entry name" value="Thioredoxin-like_sf"/>
</dbReference>
<accession>A0A1G7TZL7</accession>
<dbReference type="InterPro" id="IPR000866">
    <property type="entry name" value="AhpC/TSA"/>
</dbReference>
<dbReference type="GO" id="GO:0016491">
    <property type="term" value="F:oxidoreductase activity"/>
    <property type="evidence" value="ECO:0007669"/>
    <property type="project" value="InterPro"/>
</dbReference>